<name>A0A8C4WS76_EPTBU</name>
<reference evidence="7" key="2">
    <citation type="submission" date="2025-09" db="UniProtKB">
        <authorList>
            <consortium name="Ensembl"/>
        </authorList>
    </citation>
    <scope>IDENTIFICATION</scope>
</reference>
<evidence type="ECO:0000256" key="6">
    <source>
        <dbReference type="RuleBase" id="RU003707"/>
    </source>
</evidence>
<evidence type="ECO:0000256" key="2">
    <source>
        <dbReference type="ARBA" id="ARBA00005254"/>
    </source>
</evidence>
<evidence type="ECO:0000313" key="8">
    <source>
        <dbReference type="Proteomes" id="UP000694388"/>
    </source>
</evidence>
<keyword evidence="3" id="KW-0276">Fatty acid metabolism</keyword>
<dbReference type="AlphaFoldDB" id="A0A8C4WS76"/>
<dbReference type="InterPro" id="IPR001753">
    <property type="entry name" value="Enoyl-CoA_hydra/iso"/>
</dbReference>
<dbReference type="GeneTree" id="ENSGT00940000159610"/>
<dbReference type="InterPro" id="IPR029045">
    <property type="entry name" value="ClpP/crotonase-like_dom_sf"/>
</dbReference>
<dbReference type="InterPro" id="IPR014748">
    <property type="entry name" value="Enoyl-CoA_hydra_C"/>
</dbReference>
<keyword evidence="4" id="KW-0443">Lipid metabolism</keyword>
<dbReference type="GO" id="GO:0051750">
    <property type="term" value="F:delta(3,5)-delta(2,4)-dienoyl-CoA isomerase activity"/>
    <property type="evidence" value="ECO:0007669"/>
    <property type="project" value="TreeGrafter"/>
</dbReference>
<dbReference type="UniPathway" id="UPA00659"/>
<dbReference type="OMA" id="FQEACWA"/>
<sequence length="206" mass="22683">MAGDLLNIEGEDTARKSWHLRQFIKQCQDSFSVLEKCLKPVIAAVHGACIGGGIDMITACDIRLCTHDAWFQVKEVDIGLAADVGTLQRLPKVIGNRSLVCELAYTGRKMMSDEAHCCGLISQIFQDKDSMMDGAFELASEIASKSPVAVQGTKRNLLYSRDHTIQDSLEYMAAWNMSMLQTDDVVKSAGAVMQKKTSKEVTFSKL</sequence>
<dbReference type="GO" id="GO:0006635">
    <property type="term" value="P:fatty acid beta-oxidation"/>
    <property type="evidence" value="ECO:0007669"/>
    <property type="project" value="UniProtKB-UniPathway"/>
</dbReference>
<evidence type="ECO:0000256" key="3">
    <source>
        <dbReference type="ARBA" id="ARBA00022832"/>
    </source>
</evidence>
<dbReference type="PANTHER" id="PTHR43149:SF1">
    <property type="entry name" value="DELTA(3,5)-DELTA(2,4)-DIENOYL-COA ISOMERASE, MITOCHONDRIAL"/>
    <property type="match status" value="1"/>
</dbReference>
<evidence type="ECO:0000256" key="4">
    <source>
        <dbReference type="ARBA" id="ARBA00023098"/>
    </source>
</evidence>
<organism evidence="7 8">
    <name type="scientific">Eptatretus burgeri</name>
    <name type="common">Inshore hagfish</name>
    <dbReference type="NCBI Taxonomy" id="7764"/>
    <lineage>
        <taxon>Eukaryota</taxon>
        <taxon>Metazoa</taxon>
        <taxon>Chordata</taxon>
        <taxon>Craniata</taxon>
        <taxon>Vertebrata</taxon>
        <taxon>Cyclostomata</taxon>
        <taxon>Myxini</taxon>
        <taxon>Myxiniformes</taxon>
        <taxon>Myxinidae</taxon>
        <taxon>Eptatretinae</taxon>
        <taxon>Eptatretus</taxon>
    </lineage>
</organism>
<evidence type="ECO:0000256" key="1">
    <source>
        <dbReference type="ARBA" id="ARBA00005005"/>
    </source>
</evidence>
<dbReference type="Gene3D" id="3.90.226.10">
    <property type="entry name" value="2-enoyl-CoA Hydratase, Chain A, domain 1"/>
    <property type="match status" value="1"/>
</dbReference>
<comment type="pathway">
    <text evidence="1">Lipid metabolism; fatty acid beta-oxidation.</text>
</comment>
<dbReference type="InterPro" id="IPR018376">
    <property type="entry name" value="Enoyl-CoA_hyd/isom_CS"/>
</dbReference>
<comment type="similarity">
    <text evidence="2 6">Belongs to the enoyl-CoA hydratase/isomerase family.</text>
</comment>
<keyword evidence="8" id="KW-1185">Reference proteome</keyword>
<dbReference type="PROSITE" id="PS00166">
    <property type="entry name" value="ENOYL_COA_HYDRATASE"/>
    <property type="match status" value="1"/>
</dbReference>
<proteinExistence type="inferred from homology"/>
<reference evidence="7" key="1">
    <citation type="submission" date="2025-08" db="UniProtKB">
        <authorList>
            <consortium name="Ensembl"/>
        </authorList>
    </citation>
    <scope>IDENTIFICATION</scope>
</reference>
<dbReference type="Proteomes" id="UP000694388">
    <property type="component" value="Unplaced"/>
</dbReference>
<dbReference type="Pfam" id="PF00378">
    <property type="entry name" value="ECH_1"/>
    <property type="match status" value="1"/>
</dbReference>
<evidence type="ECO:0000313" key="7">
    <source>
        <dbReference type="Ensembl" id="ENSEBUP00000009629.1"/>
    </source>
</evidence>
<dbReference type="Ensembl" id="ENSEBUT00000010158.1">
    <property type="protein sequence ID" value="ENSEBUP00000009629.1"/>
    <property type="gene ID" value="ENSEBUG00000006189.1"/>
</dbReference>
<accession>A0A8C4WS76</accession>
<dbReference type="Gene3D" id="1.10.12.10">
    <property type="entry name" value="Lyase 2-enoyl-coa Hydratase, Chain A, domain 2"/>
    <property type="match status" value="1"/>
</dbReference>
<protein>
    <submittedName>
        <fullName evidence="7">Enoyl CoA hydratase 1, peroxisomal</fullName>
    </submittedName>
</protein>
<dbReference type="CDD" id="cd06558">
    <property type="entry name" value="crotonase-like"/>
    <property type="match status" value="1"/>
</dbReference>
<keyword evidence="5" id="KW-0413">Isomerase</keyword>
<dbReference type="SUPFAM" id="SSF52096">
    <property type="entry name" value="ClpP/crotonase"/>
    <property type="match status" value="1"/>
</dbReference>
<dbReference type="FunFam" id="1.10.12.10:FF:000004">
    <property type="entry name" value="Delta3,5-delta2,4-dienoyl-CoA isomerase"/>
    <property type="match status" value="1"/>
</dbReference>
<dbReference type="GO" id="GO:0005739">
    <property type="term" value="C:mitochondrion"/>
    <property type="evidence" value="ECO:0007669"/>
    <property type="project" value="TreeGrafter"/>
</dbReference>
<dbReference type="PANTHER" id="PTHR43149">
    <property type="entry name" value="ENOYL-COA HYDRATASE"/>
    <property type="match status" value="1"/>
</dbReference>
<dbReference type="InterPro" id="IPR045002">
    <property type="entry name" value="Ech1-like"/>
</dbReference>
<evidence type="ECO:0000256" key="5">
    <source>
        <dbReference type="ARBA" id="ARBA00023235"/>
    </source>
</evidence>